<reference evidence="1" key="1">
    <citation type="submission" date="2023-08" db="EMBL/GenBank/DDBJ databases">
        <title>A de novo genome assembly of Solanum verrucosum Schlechtendal, a Mexican diploid species geographically isolated from the other diploid A-genome species in potato relatives.</title>
        <authorList>
            <person name="Hosaka K."/>
        </authorList>
    </citation>
    <scope>NUCLEOTIDE SEQUENCE</scope>
    <source>
        <tissue evidence="1">Young leaves</tissue>
    </source>
</reference>
<dbReference type="Proteomes" id="UP001234989">
    <property type="component" value="Chromosome 1"/>
</dbReference>
<organism evidence="1 2">
    <name type="scientific">Solanum verrucosum</name>
    <dbReference type="NCBI Taxonomy" id="315347"/>
    <lineage>
        <taxon>Eukaryota</taxon>
        <taxon>Viridiplantae</taxon>
        <taxon>Streptophyta</taxon>
        <taxon>Embryophyta</taxon>
        <taxon>Tracheophyta</taxon>
        <taxon>Spermatophyta</taxon>
        <taxon>Magnoliopsida</taxon>
        <taxon>eudicotyledons</taxon>
        <taxon>Gunneridae</taxon>
        <taxon>Pentapetalae</taxon>
        <taxon>asterids</taxon>
        <taxon>lamiids</taxon>
        <taxon>Solanales</taxon>
        <taxon>Solanaceae</taxon>
        <taxon>Solanoideae</taxon>
        <taxon>Solaneae</taxon>
        <taxon>Solanum</taxon>
    </lineage>
</organism>
<evidence type="ECO:0000313" key="1">
    <source>
        <dbReference type="EMBL" id="WMV07510.1"/>
    </source>
</evidence>
<dbReference type="AlphaFoldDB" id="A0AAF0TBW1"/>
<gene>
    <name evidence="1" type="ORF">MTR67_000895</name>
</gene>
<evidence type="ECO:0000313" key="2">
    <source>
        <dbReference type="Proteomes" id="UP001234989"/>
    </source>
</evidence>
<keyword evidence="2" id="KW-1185">Reference proteome</keyword>
<feature type="non-terminal residue" evidence="1">
    <location>
        <position position="1"/>
    </location>
</feature>
<protein>
    <submittedName>
        <fullName evidence="1">Uncharacterized protein</fullName>
    </submittedName>
</protein>
<sequence>YGPSIPSVVPYLESSKIRYWNPRSLTLRINSPIRRSIYGPSMGTVVPHLVRLP</sequence>
<proteinExistence type="predicted"/>
<accession>A0AAF0TBW1</accession>
<dbReference type="EMBL" id="CP133612">
    <property type="protein sequence ID" value="WMV07510.1"/>
    <property type="molecule type" value="Genomic_DNA"/>
</dbReference>
<name>A0AAF0TBW1_SOLVR</name>